<dbReference type="InterPro" id="IPR026444">
    <property type="entry name" value="Secre_tail"/>
</dbReference>
<keyword evidence="6" id="KW-1185">Reference proteome</keyword>
<feature type="domain" description="T9SS-like galactose binding" evidence="4">
    <location>
        <begin position="286"/>
        <end position="369"/>
    </location>
</feature>
<reference evidence="5 6" key="1">
    <citation type="journal article" date="2010" name="J. Bacteriol.">
        <title>The complete genome sequence of Croceibacter atlanticus HTCC2559T.</title>
        <authorList>
            <person name="Oh H.M."/>
            <person name="Kang I."/>
            <person name="Ferriera S."/>
            <person name="Giovannoni S.J."/>
            <person name="Cho J.C."/>
        </authorList>
    </citation>
    <scope>NUCLEOTIDE SEQUENCE [LARGE SCALE GENOMIC DNA]</scope>
    <source>
        <strain evidence="6">ATCC BAA-628 / HTCC2559 / KCTC 12090</strain>
    </source>
</reference>
<dbReference type="Pfam" id="PF18962">
    <property type="entry name" value="Por_Secre_tail"/>
    <property type="match status" value="1"/>
</dbReference>
<dbReference type="STRING" id="216432.CA2559_03265"/>
<dbReference type="HOGENOM" id="CLU_515555_0_0_10"/>
<accession>A3U675</accession>
<keyword evidence="1 2" id="KW-0732">Signal</keyword>
<dbReference type="RefSeq" id="WP_013186418.1">
    <property type="nucleotide sequence ID" value="NC_014230.1"/>
</dbReference>
<dbReference type="EMBL" id="CP002046">
    <property type="protein sequence ID" value="EAP87742.1"/>
    <property type="molecule type" value="Genomic_DNA"/>
</dbReference>
<dbReference type="PROSITE" id="PS51257">
    <property type="entry name" value="PROKAR_LIPOPROTEIN"/>
    <property type="match status" value="1"/>
</dbReference>
<dbReference type="NCBIfam" id="TIGR04183">
    <property type="entry name" value="Por_Secre_tail"/>
    <property type="match status" value="1"/>
</dbReference>
<feature type="signal peptide" evidence="2">
    <location>
        <begin position="1"/>
        <end position="21"/>
    </location>
</feature>
<dbReference type="Proteomes" id="UP000002297">
    <property type="component" value="Chromosome"/>
</dbReference>
<dbReference type="eggNOG" id="COG1409">
    <property type="taxonomic scope" value="Bacteria"/>
</dbReference>
<evidence type="ECO:0000313" key="6">
    <source>
        <dbReference type="Proteomes" id="UP000002297"/>
    </source>
</evidence>
<dbReference type="InterPro" id="IPR056600">
    <property type="entry name" value="GBD_T9SS_assoc"/>
</dbReference>
<evidence type="ECO:0000313" key="5">
    <source>
        <dbReference type="EMBL" id="EAP87742.1"/>
    </source>
</evidence>
<name>A3U675_CROAH</name>
<sequence length="528" mass="58287">MTRYILLIASLVLACNLSAQSDEANGAVATELSATYECENSEISNFQGFTKSAEFNCVDYDFWVDSWYTFTPTETKMYAIEIESLNSNNQNVRIGIFTGTPGNLTSQTGCATRYYSAVLNSGQTYYINARGASETTQYRMCVYPFPDSPDNNDTANAEEILESTIDMCENSVVGYTANASTSGESYCTNSNPDVWYTFTPTESAEYTFSASLVNGAAPLSISLYNGTPGFLNPLSEEFPSQTNQCEDIVLGDLEANETYYINVTSALSSQAIYFDLCVYKSPAPPSNDDCTNPIALNVGQSFEDSFIVATNTSATINPGNSNFPSCGTLDFSTRGRDIWFTVVVPESGSFTIETRVEPDETNLYDTAIETYTGSCGTDTLEPYYYNLPPPNTTTAYCNDQFVIGGNQFAGILFTDKTPGETVIVRVWGWSQQFGKFRIAAYDSSTLSTDEVESNELEVYPNPIKNEVNISYSNIIDEVVIYDIRGKEVLKNKVNNNYINLNTNSLESGLYIIKVKSEDNVHTYKIVKN</sequence>
<dbReference type="AlphaFoldDB" id="A3U675"/>
<evidence type="ECO:0000256" key="2">
    <source>
        <dbReference type="SAM" id="SignalP"/>
    </source>
</evidence>
<protein>
    <submittedName>
        <fullName evidence="5">Uncharacterized protein</fullName>
    </submittedName>
</protein>
<evidence type="ECO:0000256" key="1">
    <source>
        <dbReference type="ARBA" id="ARBA00022729"/>
    </source>
</evidence>
<dbReference type="KEGG" id="cat:CA2559_03265"/>
<dbReference type="Pfam" id="PF23759">
    <property type="entry name" value="GBD_T9SS_assoc"/>
    <property type="match status" value="1"/>
</dbReference>
<dbReference type="GeneID" id="89452443"/>
<feature type="chain" id="PRO_5002659836" evidence="2">
    <location>
        <begin position="22"/>
        <end position="528"/>
    </location>
</feature>
<dbReference type="OrthoDB" id="1113525at2"/>
<gene>
    <name evidence="5" type="ordered locus">CA2559_03265</name>
</gene>
<proteinExistence type="predicted"/>
<organism evidence="5 6">
    <name type="scientific">Croceibacter atlanticus (strain ATCC BAA-628 / JCM 21780 / CIP 108009 / IAM 15332 / KCTC 12090 / HTCC2559)</name>
    <dbReference type="NCBI Taxonomy" id="216432"/>
    <lineage>
        <taxon>Bacteria</taxon>
        <taxon>Pseudomonadati</taxon>
        <taxon>Bacteroidota</taxon>
        <taxon>Flavobacteriia</taxon>
        <taxon>Flavobacteriales</taxon>
        <taxon>Flavobacteriaceae</taxon>
        <taxon>Croceibacter</taxon>
    </lineage>
</organism>
<evidence type="ECO:0000259" key="3">
    <source>
        <dbReference type="Pfam" id="PF18962"/>
    </source>
</evidence>
<feature type="domain" description="Secretion system C-terminal sorting" evidence="3">
    <location>
        <begin position="458"/>
        <end position="526"/>
    </location>
</feature>
<evidence type="ECO:0000259" key="4">
    <source>
        <dbReference type="Pfam" id="PF23759"/>
    </source>
</evidence>